<keyword evidence="3" id="KW-1185">Reference proteome</keyword>
<evidence type="ECO:0000313" key="2">
    <source>
        <dbReference type="EMBL" id="TMS33178.1"/>
    </source>
</evidence>
<accession>A0A4U8UNU1</accession>
<reference evidence="2 3" key="2">
    <citation type="journal article" date="2019" name="G3 (Bethesda)">
        <title>Hybrid Assembly of the Genome of the Entomopathogenic Nematode Steinernema carpocapsae Identifies the X-Chromosome.</title>
        <authorList>
            <person name="Serra L."/>
            <person name="Macchietto M."/>
            <person name="Macias-Munoz A."/>
            <person name="McGill C.J."/>
            <person name="Rodriguez I.M."/>
            <person name="Rodriguez B."/>
            <person name="Murad R."/>
            <person name="Mortazavi A."/>
        </authorList>
    </citation>
    <scope>NUCLEOTIDE SEQUENCE [LARGE SCALE GENOMIC DNA]</scope>
    <source>
        <strain evidence="2 3">ALL</strain>
    </source>
</reference>
<proteinExistence type="predicted"/>
<reference evidence="2 3" key="1">
    <citation type="journal article" date="2015" name="Genome Biol.">
        <title>Comparative genomics of Steinernema reveals deeply conserved gene regulatory networks.</title>
        <authorList>
            <person name="Dillman A.R."/>
            <person name="Macchietto M."/>
            <person name="Porter C.F."/>
            <person name="Rogers A."/>
            <person name="Williams B."/>
            <person name="Antoshechkin I."/>
            <person name="Lee M.M."/>
            <person name="Goodwin Z."/>
            <person name="Lu X."/>
            <person name="Lewis E.E."/>
            <person name="Goodrich-Blair H."/>
            <person name="Stock S.P."/>
            <person name="Adams B.J."/>
            <person name="Sternberg P.W."/>
            <person name="Mortazavi A."/>
        </authorList>
    </citation>
    <scope>NUCLEOTIDE SEQUENCE [LARGE SCALE GENOMIC DNA]</scope>
    <source>
        <strain evidence="2 3">ALL</strain>
    </source>
</reference>
<evidence type="ECO:0000256" key="1">
    <source>
        <dbReference type="SAM" id="MobiDB-lite"/>
    </source>
</evidence>
<protein>
    <submittedName>
        <fullName evidence="2">Uncharacterized protein</fullName>
    </submittedName>
</protein>
<feature type="compositionally biased region" description="Polar residues" evidence="1">
    <location>
        <begin position="1"/>
        <end position="16"/>
    </location>
</feature>
<sequence length="88" mass="10603">MNLGEKTTNCQKAQKGSRQRLEDQTIRMQNRVNAILDRAIHVRTRLEYRRAMEAERLRQEEQRRWVEFLQDFAETLARDAARNRNMAN</sequence>
<evidence type="ECO:0000313" key="3">
    <source>
        <dbReference type="Proteomes" id="UP000298663"/>
    </source>
</evidence>
<comment type="caution">
    <text evidence="2">The sequence shown here is derived from an EMBL/GenBank/DDBJ whole genome shotgun (WGS) entry which is preliminary data.</text>
</comment>
<gene>
    <name evidence="2" type="ORF">L596_000946</name>
</gene>
<dbReference type="AlphaFoldDB" id="A0A4U8UNU1"/>
<name>A0A4U8UNU1_STECR</name>
<dbReference type="EMBL" id="AZBU02000001">
    <property type="protein sequence ID" value="TMS33178.1"/>
    <property type="molecule type" value="Genomic_DNA"/>
</dbReference>
<dbReference type="Proteomes" id="UP000298663">
    <property type="component" value="Unassembled WGS sequence"/>
</dbReference>
<organism evidence="2 3">
    <name type="scientific">Steinernema carpocapsae</name>
    <name type="common">Entomopathogenic nematode</name>
    <dbReference type="NCBI Taxonomy" id="34508"/>
    <lineage>
        <taxon>Eukaryota</taxon>
        <taxon>Metazoa</taxon>
        <taxon>Ecdysozoa</taxon>
        <taxon>Nematoda</taxon>
        <taxon>Chromadorea</taxon>
        <taxon>Rhabditida</taxon>
        <taxon>Tylenchina</taxon>
        <taxon>Panagrolaimomorpha</taxon>
        <taxon>Strongyloidoidea</taxon>
        <taxon>Steinernematidae</taxon>
        <taxon>Steinernema</taxon>
    </lineage>
</organism>
<feature type="region of interest" description="Disordered" evidence="1">
    <location>
        <begin position="1"/>
        <end position="22"/>
    </location>
</feature>